<organism evidence="2 3">
    <name type="scientific">Dorcoceras hygrometricum</name>
    <dbReference type="NCBI Taxonomy" id="472368"/>
    <lineage>
        <taxon>Eukaryota</taxon>
        <taxon>Viridiplantae</taxon>
        <taxon>Streptophyta</taxon>
        <taxon>Embryophyta</taxon>
        <taxon>Tracheophyta</taxon>
        <taxon>Spermatophyta</taxon>
        <taxon>Magnoliopsida</taxon>
        <taxon>eudicotyledons</taxon>
        <taxon>Gunneridae</taxon>
        <taxon>Pentapetalae</taxon>
        <taxon>asterids</taxon>
        <taxon>lamiids</taxon>
        <taxon>Lamiales</taxon>
        <taxon>Gesneriaceae</taxon>
        <taxon>Didymocarpoideae</taxon>
        <taxon>Trichosporeae</taxon>
        <taxon>Loxocarpinae</taxon>
        <taxon>Dorcoceras</taxon>
    </lineage>
</organism>
<dbReference type="Proteomes" id="UP000250235">
    <property type="component" value="Unassembled WGS sequence"/>
</dbReference>
<protein>
    <submittedName>
        <fullName evidence="2">Uncharacterized protein</fullName>
    </submittedName>
</protein>
<reference evidence="2 3" key="1">
    <citation type="journal article" date="2015" name="Proc. Natl. Acad. Sci. U.S.A.">
        <title>The resurrection genome of Boea hygrometrica: A blueprint for survival of dehydration.</title>
        <authorList>
            <person name="Xiao L."/>
            <person name="Yang G."/>
            <person name="Zhang L."/>
            <person name="Yang X."/>
            <person name="Zhao S."/>
            <person name="Ji Z."/>
            <person name="Zhou Q."/>
            <person name="Hu M."/>
            <person name="Wang Y."/>
            <person name="Chen M."/>
            <person name="Xu Y."/>
            <person name="Jin H."/>
            <person name="Xiao X."/>
            <person name="Hu G."/>
            <person name="Bao F."/>
            <person name="Hu Y."/>
            <person name="Wan P."/>
            <person name="Li L."/>
            <person name="Deng X."/>
            <person name="Kuang T."/>
            <person name="Xiang C."/>
            <person name="Zhu J.K."/>
            <person name="Oliver M.J."/>
            <person name="He Y."/>
        </authorList>
    </citation>
    <scope>NUCLEOTIDE SEQUENCE [LARGE SCALE GENOMIC DNA]</scope>
    <source>
        <strain evidence="3">cv. XS01</strain>
    </source>
</reference>
<dbReference type="AlphaFoldDB" id="A0A2Z7BQH3"/>
<name>A0A2Z7BQH3_9LAMI</name>
<gene>
    <name evidence="2" type="ORF">F511_38240</name>
</gene>
<accession>A0A2Z7BQH3</accession>
<dbReference type="EMBL" id="KV004002">
    <property type="protein sequence ID" value="KZV35868.1"/>
    <property type="molecule type" value="Genomic_DNA"/>
</dbReference>
<feature type="transmembrane region" description="Helical" evidence="1">
    <location>
        <begin position="33"/>
        <end position="56"/>
    </location>
</feature>
<sequence length="66" mass="7846">MNLANPAKRSTKPWRWEWDQIFTCVSVPSISHITTTICLPTFYFTSIFVFVFAFFFQLRKDLYISS</sequence>
<keyword evidence="1" id="KW-1133">Transmembrane helix</keyword>
<evidence type="ECO:0000313" key="3">
    <source>
        <dbReference type="Proteomes" id="UP000250235"/>
    </source>
</evidence>
<keyword evidence="3" id="KW-1185">Reference proteome</keyword>
<keyword evidence="1" id="KW-0812">Transmembrane</keyword>
<keyword evidence="1" id="KW-0472">Membrane</keyword>
<proteinExistence type="predicted"/>
<evidence type="ECO:0000256" key="1">
    <source>
        <dbReference type="SAM" id="Phobius"/>
    </source>
</evidence>
<evidence type="ECO:0000313" key="2">
    <source>
        <dbReference type="EMBL" id="KZV35868.1"/>
    </source>
</evidence>